<keyword evidence="4" id="KW-1185">Reference proteome</keyword>
<dbReference type="InterPro" id="IPR058245">
    <property type="entry name" value="NreC/VraR/RcsB-like_REC"/>
</dbReference>
<feature type="domain" description="Response regulatory" evidence="2">
    <location>
        <begin position="2"/>
        <end position="118"/>
    </location>
</feature>
<feature type="modified residue" description="4-aspartylphosphate" evidence="1">
    <location>
        <position position="53"/>
    </location>
</feature>
<organism evidence="3 4">
    <name type="scientific">Undibacterium jejuense</name>
    <dbReference type="NCBI Taxonomy" id="1344949"/>
    <lineage>
        <taxon>Bacteria</taxon>
        <taxon>Pseudomonadati</taxon>
        <taxon>Pseudomonadota</taxon>
        <taxon>Betaproteobacteria</taxon>
        <taxon>Burkholderiales</taxon>
        <taxon>Oxalobacteraceae</taxon>
        <taxon>Undibacterium</taxon>
    </lineage>
</organism>
<evidence type="ECO:0000256" key="1">
    <source>
        <dbReference type="PROSITE-ProRule" id="PRU00169"/>
    </source>
</evidence>
<dbReference type="SUPFAM" id="SSF52172">
    <property type="entry name" value="CheY-like"/>
    <property type="match status" value="1"/>
</dbReference>
<dbReference type="PANTHER" id="PTHR45526:SF1">
    <property type="entry name" value="TRANSCRIPTIONAL REGULATORY PROTEIN DCUR-RELATED"/>
    <property type="match status" value="1"/>
</dbReference>
<evidence type="ECO:0000259" key="2">
    <source>
        <dbReference type="PROSITE" id="PS50110"/>
    </source>
</evidence>
<evidence type="ECO:0000313" key="3">
    <source>
        <dbReference type="EMBL" id="MBC3864150.1"/>
    </source>
</evidence>
<protein>
    <submittedName>
        <fullName evidence="3">Response regulator transcription factor</fullName>
    </submittedName>
</protein>
<dbReference type="InterPro" id="IPR001789">
    <property type="entry name" value="Sig_transdc_resp-reg_receiver"/>
</dbReference>
<keyword evidence="1" id="KW-0597">Phosphoprotein</keyword>
<dbReference type="AlphaFoldDB" id="A0A923KMG9"/>
<reference evidence="3" key="1">
    <citation type="submission" date="2020-08" db="EMBL/GenBank/DDBJ databases">
        <title>Novel species isolated from subtropical streams in China.</title>
        <authorList>
            <person name="Lu H."/>
        </authorList>
    </citation>
    <scope>NUCLEOTIDE SEQUENCE</scope>
    <source>
        <strain evidence="3">KACC 12607</strain>
    </source>
</reference>
<proteinExistence type="predicted"/>
<dbReference type="CDD" id="cd17535">
    <property type="entry name" value="REC_NarL-like"/>
    <property type="match status" value="1"/>
</dbReference>
<dbReference type="GO" id="GO:0000156">
    <property type="term" value="F:phosphorelay response regulator activity"/>
    <property type="evidence" value="ECO:0007669"/>
    <property type="project" value="TreeGrafter"/>
</dbReference>
<comment type="caution">
    <text evidence="3">The sequence shown here is derived from an EMBL/GenBank/DDBJ whole genome shotgun (WGS) entry which is preliminary data.</text>
</comment>
<dbReference type="Proteomes" id="UP000634011">
    <property type="component" value="Unassembled WGS sequence"/>
</dbReference>
<dbReference type="InterPro" id="IPR011006">
    <property type="entry name" value="CheY-like_superfamily"/>
</dbReference>
<dbReference type="SMART" id="SM00448">
    <property type="entry name" value="REC"/>
    <property type="match status" value="1"/>
</dbReference>
<accession>A0A923KMG9</accession>
<gene>
    <name evidence="3" type="ORF">H8K32_18770</name>
</gene>
<dbReference type="InterPro" id="IPR051271">
    <property type="entry name" value="2C-system_Tx_regulators"/>
</dbReference>
<dbReference type="PROSITE" id="PS50110">
    <property type="entry name" value="RESPONSE_REGULATORY"/>
    <property type="match status" value="1"/>
</dbReference>
<name>A0A923KMG9_9BURK</name>
<sequence>MNLFIVEDSVLIQNRLIRFVEEVPGIHVIGVSGDVESALERVINTDTDAIILDLQLGEGNGLQLLKNIKQKKPEVKVVVLTNHSTEDNREHAMRAGADGFLDKSTDFQLIPGFLNRWQAPNFSNQLI</sequence>
<evidence type="ECO:0000313" key="4">
    <source>
        <dbReference type="Proteomes" id="UP000634011"/>
    </source>
</evidence>
<dbReference type="EMBL" id="JACOFV010000023">
    <property type="protein sequence ID" value="MBC3864150.1"/>
    <property type="molecule type" value="Genomic_DNA"/>
</dbReference>
<dbReference type="Gene3D" id="3.40.50.2300">
    <property type="match status" value="1"/>
</dbReference>
<dbReference type="RefSeq" id="WP_186914091.1">
    <property type="nucleotide sequence ID" value="NZ_JACOFV010000023.1"/>
</dbReference>
<dbReference type="Pfam" id="PF00072">
    <property type="entry name" value="Response_reg"/>
    <property type="match status" value="1"/>
</dbReference>
<dbReference type="PANTHER" id="PTHR45526">
    <property type="entry name" value="TRANSCRIPTIONAL REGULATORY PROTEIN DPIA"/>
    <property type="match status" value="1"/>
</dbReference>